<accession>A0A561PP88</accession>
<evidence type="ECO:0000313" key="1">
    <source>
        <dbReference type="EMBL" id="TWF39932.1"/>
    </source>
</evidence>
<gene>
    <name evidence="1" type="ORF">FHW36_105373</name>
</gene>
<organism evidence="1 2">
    <name type="scientific">Chitinophaga polysaccharea</name>
    <dbReference type="NCBI Taxonomy" id="1293035"/>
    <lineage>
        <taxon>Bacteria</taxon>
        <taxon>Pseudomonadati</taxon>
        <taxon>Bacteroidota</taxon>
        <taxon>Chitinophagia</taxon>
        <taxon>Chitinophagales</taxon>
        <taxon>Chitinophagaceae</taxon>
        <taxon>Chitinophaga</taxon>
    </lineage>
</organism>
<evidence type="ECO:0008006" key="3">
    <source>
        <dbReference type="Google" id="ProtNLM"/>
    </source>
</evidence>
<dbReference type="EMBL" id="VIWO01000005">
    <property type="protein sequence ID" value="TWF39932.1"/>
    <property type="molecule type" value="Genomic_DNA"/>
</dbReference>
<dbReference type="AlphaFoldDB" id="A0A561PP88"/>
<proteinExistence type="predicted"/>
<evidence type="ECO:0000313" key="2">
    <source>
        <dbReference type="Proteomes" id="UP000320811"/>
    </source>
</evidence>
<keyword evidence="2" id="KW-1185">Reference proteome</keyword>
<sequence length="563" mass="60191">MSITITKTFYHTLLAGVLLLTAACSKNKEDVRTGNEPDYSNSARSSVRLVTFNTWDLIVNGTKVTNWFFVPSNSPLAGVPFPTPYFPTTGKLKDSWYLPQQFLDSKGEAIIKVGLAQGASQPDYLVDSFTVKDDYYQPSDYYLYTSAVDHLGIYSTTRVPRTTAIPADPTHIRIRLVNLCTATGNGSTEGLTLAFADGTPVNTTTSHIANHTWSDYVELPAGTYQFKVLIDGTGAQIPGRPPTLISTISPDNYSLNGTQVYYNPVQTFQPGGVYTVVVARISGGYQYGDNPLYPNTSVVVTDIDPPANIAYGRIQLVNAAVEGEKGIHMRVDGHDAPAVAYGKAGDYVTLVTGAHAIRITDAAGKSLVEKNIQVNGGDNLTVWAYPIAGTGTTLTVVTNNMGGTRMIGTNADGSDALNNLYNPLKFKMLVQTRFLNLCPELPEVTFTGVNGTLFKEGMFSSAAAAQHLLPGQAPSPVAVPYPYVDLGTVTGGAVQVYRSQPGVLPGDRITGVPALTTADFVKMPATFYPDGNFGAEAGVYTVALVGHNTAGAHPQLIVIKHNQ</sequence>
<name>A0A561PP88_9BACT</name>
<dbReference type="Proteomes" id="UP000320811">
    <property type="component" value="Unassembled WGS sequence"/>
</dbReference>
<dbReference type="PROSITE" id="PS51257">
    <property type="entry name" value="PROKAR_LIPOPROTEIN"/>
    <property type="match status" value="1"/>
</dbReference>
<dbReference type="RefSeq" id="WP_145671107.1">
    <property type="nucleotide sequence ID" value="NZ_VIWO01000005.1"/>
</dbReference>
<dbReference type="OrthoDB" id="611140at2"/>
<protein>
    <recommendedName>
        <fullName evidence="3">DUF4397 domain-containing protein</fullName>
    </recommendedName>
</protein>
<comment type="caution">
    <text evidence="1">The sequence shown here is derived from an EMBL/GenBank/DDBJ whole genome shotgun (WGS) entry which is preliminary data.</text>
</comment>
<reference evidence="1 2" key="1">
    <citation type="submission" date="2019-06" db="EMBL/GenBank/DDBJ databases">
        <title>Sorghum-associated microbial communities from plants grown in Nebraska, USA.</title>
        <authorList>
            <person name="Schachtman D."/>
        </authorList>
    </citation>
    <scope>NUCLEOTIDE SEQUENCE [LARGE SCALE GENOMIC DNA]</scope>
    <source>
        <strain evidence="1 2">1209</strain>
    </source>
</reference>